<dbReference type="GO" id="GO:0016740">
    <property type="term" value="F:transferase activity"/>
    <property type="evidence" value="ECO:0007669"/>
    <property type="project" value="UniProtKB-KW"/>
</dbReference>
<dbReference type="EMBL" id="JAAVLX010000002">
    <property type="protein sequence ID" value="NOJ39102.1"/>
    <property type="molecule type" value="Genomic_DNA"/>
</dbReference>
<dbReference type="Gene3D" id="3.40.30.110">
    <property type="match status" value="2"/>
</dbReference>
<dbReference type="InterPro" id="IPR010987">
    <property type="entry name" value="Glutathione-S-Trfase_C-like"/>
</dbReference>
<protein>
    <submittedName>
        <fullName evidence="3">Glutathione S-transferase family protein</fullName>
    </submittedName>
</protein>
<keyword evidence="4" id="KW-1185">Reference proteome</keyword>
<dbReference type="Pfam" id="PF13410">
    <property type="entry name" value="GST_C_2"/>
    <property type="match status" value="1"/>
</dbReference>
<dbReference type="AlphaFoldDB" id="A0A7Y4GPJ5"/>
<keyword evidence="3" id="KW-0808">Transferase</keyword>
<evidence type="ECO:0000259" key="2">
    <source>
        <dbReference type="PROSITE" id="PS50405"/>
    </source>
</evidence>
<dbReference type="CDD" id="cd00570">
    <property type="entry name" value="GST_N_family"/>
    <property type="match status" value="1"/>
</dbReference>
<gene>
    <name evidence="3" type="ORF">HCN58_05690</name>
</gene>
<dbReference type="InterPro" id="IPR036249">
    <property type="entry name" value="Thioredoxin-like_sf"/>
</dbReference>
<comment type="caution">
    <text evidence="3">The sequence shown here is derived from an EMBL/GenBank/DDBJ whole genome shotgun (WGS) entry which is preliminary data.</text>
</comment>
<proteinExistence type="predicted"/>
<evidence type="ECO:0000259" key="1">
    <source>
        <dbReference type="PROSITE" id="PS50404"/>
    </source>
</evidence>
<dbReference type="SUPFAM" id="SSF52833">
    <property type="entry name" value="Thioredoxin-like"/>
    <property type="match status" value="1"/>
</dbReference>
<feature type="domain" description="GST N-terminal" evidence="1">
    <location>
        <begin position="2"/>
        <end position="81"/>
    </location>
</feature>
<sequence>MTELILHHYDFSNYSEKVRVAMGFKSLRWKSVVVPPVMPKPDLMPLTGGYRRAPVLQVGADVYCDTRMILRELDRRHPAPTLFPAGCEGLANAVSAWAEGPLFRSIMLYAWGTNHDLMPPQLFEDRARMRGLPVPSVAAAERAAARNAPLVRAQLPLVEDMLADGRTWICGDRFTVADLSVFHALWFLTDRSDRLAHELQRLSAVRSWMERVEQLGHGEREEIAPDEALEIARKVAPAPPSRNGVRHPEDPEYGSLVEVRAVDYAKHAIVGRVEFLDVDEVAIGIRNDRVGDIVVHFPRVGFELRKTRS</sequence>
<dbReference type="PROSITE" id="PS50405">
    <property type="entry name" value="GST_CTER"/>
    <property type="match status" value="1"/>
</dbReference>
<dbReference type="RefSeq" id="WP_171578363.1">
    <property type="nucleotide sequence ID" value="NZ_JAAVLX010000002.1"/>
</dbReference>
<name>A0A7Y4GPJ5_9BRAD</name>
<evidence type="ECO:0000313" key="4">
    <source>
        <dbReference type="Proteomes" id="UP000544122"/>
    </source>
</evidence>
<dbReference type="InterPro" id="IPR036282">
    <property type="entry name" value="Glutathione-S-Trfase_C_sf"/>
</dbReference>
<feature type="domain" description="GST C-terminal" evidence="2">
    <location>
        <begin position="100"/>
        <end position="241"/>
    </location>
</feature>
<dbReference type="InterPro" id="IPR004045">
    <property type="entry name" value="Glutathione_S-Trfase_N"/>
</dbReference>
<dbReference type="Pfam" id="PF13417">
    <property type="entry name" value="GST_N_3"/>
    <property type="match status" value="1"/>
</dbReference>
<dbReference type="Proteomes" id="UP000544122">
    <property type="component" value="Unassembled WGS sequence"/>
</dbReference>
<dbReference type="SUPFAM" id="SSF47616">
    <property type="entry name" value="GST C-terminal domain-like"/>
    <property type="match status" value="1"/>
</dbReference>
<organism evidence="3 4">
    <name type="scientific">Bradyrhizobium australiense</name>
    <dbReference type="NCBI Taxonomy" id="2721161"/>
    <lineage>
        <taxon>Bacteria</taxon>
        <taxon>Pseudomonadati</taxon>
        <taxon>Pseudomonadota</taxon>
        <taxon>Alphaproteobacteria</taxon>
        <taxon>Hyphomicrobiales</taxon>
        <taxon>Nitrobacteraceae</taxon>
        <taxon>Bradyrhizobium</taxon>
    </lineage>
</organism>
<evidence type="ECO:0000313" key="3">
    <source>
        <dbReference type="EMBL" id="NOJ39102.1"/>
    </source>
</evidence>
<accession>A0A7Y4GPJ5</accession>
<dbReference type="PROSITE" id="PS50404">
    <property type="entry name" value="GST_NTER"/>
    <property type="match status" value="1"/>
</dbReference>
<reference evidence="3 4" key="1">
    <citation type="submission" date="2020-03" db="EMBL/GenBank/DDBJ databases">
        <title>Bradyrhizobium diversity isolated from nodules of Indigofera sp.</title>
        <authorList>
            <person name="Klepa M."/>
            <person name="Helene L."/>
            <person name="Hungria M."/>
        </authorList>
    </citation>
    <scope>NUCLEOTIDE SEQUENCE [LARGE SCALE GENOMIC DNA]</scope>
    <source>
        <strain evidence="3 4">WSM 1791</strain>
    </source>
</reference>